<evidence type="ECO:0000313" key="11">
    <source>
        <dbReference type="EMBL" id="MBO1080926.1"/>
    </source>
</evidence>
<reference evidence="11 12" key="1">
    <citation type="submission" date="2020-09" db="EMBL/GenBank/DDBJ databases">
        <title>Roseomonas.</title>
        <authorList>
            <person name="Zhu W."/>
        </authorList>
    </citation>
    <scope>NUCLEOTIDE SEQUENCE [LARGE SCALE GENOMIC DNA]</scope>
    <source>
        <strain evidence="11 12">573</strain>
    </source>
</reference>
<evidence type="ECO:0000256" key="6">
    <source>
        <dbReference type="ARBA" id="ARBA00022822"/>
    </source>
</evidence>
<evidence type="ECO:0000256" key="4">
    <source>
        <dbReference type="ARBA" id="ARBA00022272"/>
    </source>
</evidence>
<dbReference type="HAMAP" id="MF_00135">
    <property type="entry name" value="PRAI"/>
    <property type="match status" value="1"/>
</dbReference>
<evidence type="ECO:0000256" key="5">
    <source>
        <dbReference type="ARBA" id="ARBA00022605"/>
    </source>
</evidence>
<keyword evidence="8 9" id="KW-0413">Isomerase</keyword>
<dbReference type="PANTHER" id="PTHR42894">
    <property type="entry name" value="N-(5'-PHOSPHORIBOSYL)ANTHRANILATE ISOMERASE"/>
    <property type="match status" value="1"/>
</dbReference>
<comment type="catalytic activity">
    <reaction evidence="1 9">
        <text>N-(5-phospho-beta-D-ribosyl)anthranilate = 1-(2-carboxyphenylamino)-1-deoxy-D-ribulose 5-phosphate</text>
        <dbReference type="Rhea" id="RHEA:21540"/>
        <dbReference type="ChEBI" id="CHEBI:18277"/>
        <dbReference type="ChEBI" id="CHEBI:58613"/>
        <dbReference type="EC" id="5.3.1.24"/>
    </reaction>
</comment>
<dbReference type="SUPFAM" id="SSF51366">
    <property type="entry name" value="Ribulose-phoshate binding barrel"/>
    <property type="match status" value="1"/>
</dbReference>
<evidence type="ECO:0000256" key="7">
    <source>
        <dbReference type="ARBA" id="ARBA00023141"/>
    </source>
</evidence>
<comment type="caution">
    <text evidence="11">The sequence shown here is derived from an EMBL/GenBank/DDBJ whole genome shotgun (WGS) entry which is preliminary data.</text>
</comment>
<dbReference type="InterPro" id="IPR001240">
    <property type="entry name" value="PRAI_dom"/>
</dbReference>
<organism evidence="11 12">
    <name type="scientific">Roseomonas haemaphysalidis</name>
    <dbReference type="NCBI Taxonomy" id="2768162"/>
    <lineage>
        <taxon>Bacteria</taxon>
        <taxon>Pseudomonadati</taxon>
        <taxon>Pseudomonadota</taxon>
        <taxon>Alphaproteobacteria</taxon>
        <taxon>Acetobacterales</taxon>
        <taxon>Roseomonadaceae</taxon>
        <taxon>Roseomonas</taxon>
    </lineage>
</organism>
<gene>
    <name evidence="9" type="primary">trpF</name>
    <name evidence="11" type="ORF">IAI61_17935</name>
</gene>
<sequence length="228" mass="23771">MSGVQVKICGINDAEGVDGSVRAGADMVGFVFFPPSARAVVPAQAAPLARRLPAAITPVGLFVDATDALIEQVLEVVPLRLLQLHGQESPGRCAEIRDHFGLPVMKAIGIAGEADFALLDDYHTAVDRFLLDAKPPPGASIPGGNAMRFDWSLLAGRSIPLPWMLAGGLTPVNVAAAIRESGTRGVDVSSGVERTRGVKDMVLMRAFVNAAKGRSSQPSLPPAPPPPA</sequence>
<keyword evidence="7 9" id="KW-0057">Aromatic amino acid biosynthesis</keyword>
<dbReference type="InterPro" id="IPR013785">
    <property type="entry name" value="Aldolase_TIM"/>
</dbReference>
<evidence type="ECO:0000256" key="1">
    <source>
        <dbReference type="ARBA" id="ARBA00001164"/>
    </source>
</evidence>
<evidence type="ECO:0000256" key="2">
    <source>
        <dbReference type="ARBA" id="ARBA00004664"/>
    </source>
</evidence>
<dbReference type="CDD" id="cd00405">
    <property type="entry name" value="PRAI"/>
    <property type="match status" value="1"/>
</dbReference>
<dbReference type="Proteomes" id="UP001518989">
    <property type="component" value="Unassembled WGS sequence"/>
</dbReference>
<dbReference type="Gene3D" id="3.20.20.70">
    <property type="entry name" value="Aldolase class I"/>
    <property type="match status" value="1"/>
</dbReference>
<feature type="domain" description="N-(5'phosphoribosyl) anthranilate isomerase (PRAI)" evidence="10">
    <location>
        <begin position="6"/>
        <end position="209"/>
    </location>
</feature>
<dbReference type="InterPro" id="IPR011060">
    <property type="entry name" value="RibuloseP-bd_barrel"/>
</dbReference>
<name>A0ABS3KTY1_9PROT</name>
<dbReference type="InterPro" id="IPR044643">
    <property type="entry name" value="TrpF_fam"/>
</dbReference>
<proteinExistence type="inferred from homology"/>
<comment type="similarity">
    <text evidence="9">Belongs to the TrpF family.</text>
</comment>
<dbReference type="Pfam" id="PF00697">
    <property type="entry name" value="PRAI"/>
    <property type="match status" value="1"/>
</dbReference>
<dbReference type="NCBIfam" id="NF002295">
    <property type="entry name" value="PRK01222.1-1"/>
    <property type="match status" value="1"/>
</dbReference>
<accession>A0ABS3KTY1</accession>
<comment type="pathway">
    <text evidence="2 9">Amino-acid biosynthesis; L-tryptophan biosynthesis; L-tryptophan from chorismate: step 3/5.</text>
</comment>
<evidence type="ECO:0000256" key="8">
    <source>
        <dbReference type="ARBA" id="ARBA00023235"/>
    </source>
</evidence>
<keyword evidence="6 9" id="KW-0822">Tryptophan biosynthesis</keyword>
<keyword evidence="12" id="KW-1185">Reference proteome</keyword>
<evidence type="ECO:0000256" key="9">
    <source>
        <dbReference type="HAMAP-Rule" id="MF_00135"/>
    </source>
</evidence>
<evidence type="ECO:0000313" key="12">
    <source>
        <dbReference type="Proteomes" id="UP001518989"/>
    </source>
</evidence>
<evidence type="ECO:0000256" key="3">
    <source>
        <dbReference type="ARBA" id="ARBA00012572"/>
    </source>
</evidence>
<protein>
    <recommendedName>
        <fullName evidence="4 9">N-(5'-phosphoribosyl)anthranilate isomerase</fullName>
        <shortName evidence="9">PRAI</shortName>
        <ecNumber evidence="3 9">5.3.1.24</ecNumber>
    </recommendedName>
</protein>
<keyword evidence="5 9" id="KW-0028">Amino-acid biosynthesis</keyword>
<dbReference type="RefSeq" id="WP_207419101.1">
    <property type="nucleotide sequence ID" value="NZ_CP061177.1"/>
</dbReference>
<dbReference type="EC" id="5.3.1.24" evidence="3 9"/>
<dbReference type="EMBL" id="JACTNG010000011">
    <property type="protein sequence ID" value="MBO1080926.1"/>
    <property type="molecule type" value="Genomic_DNA"/>
</dbReference>
<dbReference type="GO" id="GO:0004640">
    <property type="term" value="F:phosphoribosylanthranilate isomerase activity"/>
    <property type="evidence" value="ECO:0007669"/>
    <property type="project" value="UniProtKB-EC"/>
</dbReference>
<evidence type="ECO:0000259" key="10">
    <source>
        <dbReference type="Pfam" id="PF00697"/>
    </source>
</evidence>
<dbReference type="PANTHER" id="PTHR42894:SF1">
    <property type="entry name" value="N-(5'-PHOSPHORIBOSYL)ANTHRANILATE ISOMERASE"/>
    <property type="match status" value="1"/>
</dbReference>